<evidence type="ECO:0000256" key="5">
    <source>
        <dbReference type="SAM" id="Phobius"/>
    </source>
</evidence>
<protein>
    <recommendedName>
        <fullName evidence="6">Wax synthase domain-containing protein</fullName>
    </recommendedName>
</protein>
<feature type="transmembrane region" description="Helical" evidence="5">
    <location>
        <begin position="6"/>
        <end position="26"/>
    </location>
</feature>
<dbReference type="InterPro" id="IPR032805">
    <property type="entry name" value="Wax_synthase_dom"/>
</dbReference>
<evidence type="ECO:0000256" key="2">
    <source>
        <dbReference type="ARBA" id="ARBA00022692"/>
    </source>
</evidence>
<dbReference type="EMBL" id="MU004516">
    <property type="protein sequence ID" value="KAF2648893.1"/>
    <property type="molecule type" value="Genomic_DNA"/>
</dbReference>
<evidence type="ECO:0000313" key="8">
    <source>
        <dbReference type="Proteomes" id="UP000799324"/>
    </source>
</evidence>
<keyword evidence="2 5" id="KW-0812">Transmembrane</keyword>
<dbReference type="Proteomes" id="UP000799324">
    <property type="component" value="Unassembled WGS sequence"/>
</dbReference>
<feature type="transmembrane region" description="Helical" evidence="5">
    <location>
        <begin position="277"/>
        <end position="296"/>
    </location>
</feature>
<organism evidence="7 8">
    <name type="scientific">Lophiostoma macrostomum CBS 122681</name>
    <dbReference type="NCBI Taxonomy" id="1314788"/>
    <lineage>
        <taxon>Eukaryota</taxon>
        <taxon>Fungi</taxon>
        <taxon>Dikarya</taxon>
        <taxon>Ascomycota</taxon>
        <taxon>Pezizomycotina</taxon>
        <taxon>Dothideomycetes</taxon>
        <taxon>Pleosporomycetidae</taxon>
        <taxon>Pleosporales</taxon>
        <taxon>Lophiostomataceae</taxon>
        <taxon>Lophiostoma</taxon>
    </lineage>
</organism>
<evidence type="ECO:0000256" key="4">
    <source>
        <dbReference type="ARBA" id="ARBA00023136"/>
    </source>
</evidence>
<feature type="transmembrane region" description="Helical" evidence="5">
    <location>
        <begin position="308"/>
        <end position="328"/>
    </location>
</feature>
<feature type="transmembrane region" description="Helical" evidence="5">
    <location>
        <begin position="348"/>
        <end position="365"/>
    </location>
</feature>
<gene>
    <name evidence="7" type="ORF">K491DRAFT_611843</name>
</gene>
<keyword evidence="3 5" id="KW-1133">Transmembrane helix</keyword>
<sequence length="405" mass="46810">MQETTFLYPLGYFAIASASFCAAIHLPNPWRLFFTSSLLWTAVLSLRASTYLGLGSSVSVIWALLVVLWTHHVLSILILDPIDLASVSASRNLPKWVLAYKFWNDPRRLTDLESVSPYTRTRIGFVLGRLLKLICCWVLHIWVISPAHLAYFDYTSKDFGKSRQILVRRTFLSGYGPEITRRELQIRTFTSVFWIWTTFLLLDACHILLSILFVGILRFDNPEEWPSLFGNLFEAYSIRRFWSRFWHTLPKHACETSGRLVAGKVLKFPIHSRKDKLFMAFWAFLISGVLHDIADWQTEKSVSLVNNIVFFLANFAAGAIETVVVEGFRGLKSRCGNGKTRRTLESSFFQCTVGFLWVWAFFFWISPKWQYTKLHAQTKEMELLEWLAKLASDGRDADSVRDSWT</sequence>
<evidence type="ECO:0000256" key="1">
    <source>
        <dbReference type="ARBA" id="ARBA00004141"/>
    </source>
</evidence>
<name>A0A6A6SQM8_9PLEO</name>
<keyword evidence="8" id="KW-1185">Reference proteome</keyword>
<evidence type="ECO:0000313" key="7">
    <source>
        <dbReference type="EMBL" id="KAF2648893.1"/>
    </source>
</evidence>
<dbReference type="AlphaFoldDB" id="A0A6A6SQM8"/>
<evidence type="ECO:0000256" key="3">
    <source>
        <dbReference type="ARBA" id="ARBA00022989"/>
    </source>
</evidence>
<keyword evidence="4 5" id="KW-0472">Membrane</keyword>
<accession>A0A6A6SQM8</accession>
<proteinExistence type="predicted"/>
<evidence type="ECO:0000259" key="6">
    <source>
        <dbReference type="Pfam" id="PF13813"/>
    </source>
</evidence>
<dbReference type="Pfam" id="PF13813">
    <property type="entry name" value="MBOAT_2"/>
    <property type="match status" value="1"/>
</dbReference>
<reference evidence="7" key="1">
    <citation type="journal article" date="2020" name="Stud. Mycol.">
        <title>101 Dothideomycetes genomes: a test case for predicting lifestyles and emergence of pathogens.</title>
        <authorList>
            <person name="Haridas S."/>
            <person name="Albert R."/>
            <person name="Binder M."/>
            <person name="Bloem J."/>
            <person name="Labutti K."/>
            <person name="Salamov A."/>
            <person name="Andreopoulos B."/>
            <person name="Baker S."/>
            <person name="Barry K."/>
            <person name="Bills G."/>
            <person name="Bluhm B."/>
            <person name="Cannon C."/>
            <person name="Castanera R."/>
            <person name="Culley D."/>
            <person name="Daum C."/>
            <person name="Ezra D."/>
            <person name="Gonzalez J."/>
            <person name="Henrissat B."/>
            <person name="Kuo A."/>
            <person name="Liang C."/>
            <person name="Lipzen A."/>
            <person name="Lutzoni F."/>
            <person name="Magnuson J."/>
            <person name="Mondo S."/>
            <person name="Nolan M."/>
            <person name="Ohm R."/>
            <person name="Pangilinan J."/>
            <person name="Park H.-J."/>
            <person name="Ramirez L."/>
            <person name="Alfaro M."/>
            <person name="Sun H."/>
            <person name="Tritt A."/>
            <person name="Yoshinaga Y."/>
            <person name="Zwiers L.-H."/>
            <person name="Turgeon B."/>
            <person name="Goodwin S."/>
            <person name="Spatafora J."/>
            <person name="Crous P."/>
            <person name="Grigoriev I."/>
        </authorList>
    </citation>
    <scope>NUCLEOTIDE SEQUENCE</scope>
    <source>
        <strain evidence="7">CBS 122681</strain>
    </source>
</reference>
<feature type="domain" description="Wax synthase" evidence="6">
    <location>
        <begin position="225"/>
        <end position="312"/>
    </location>
</feature>
<dbReference type="OrthoDB" id="1077582at2759"/>
<dbReference type="GO" id="GO:0016020">
    <property type="term" value="C:membrane"/>
    <property type="evidence" value="ECO:0007669"/>
    <property type="project" value="UniProtKB-SubCell"/>
</dbReference>
<comment type="subcellular location">
    <subcellularLocation>
        <location evidence="1">Membrane</location>
        <topology evidence="1">Multi-pass membrane protein</topology>
    </subcellularLocation>
</comment>
<feature type="transmembrane region" description="Helical" evidence="5">
    <location>
        <begin position="130"/>
        <end position="152"/>
    </location>
</feature>
<feature type="transmembrane region" description="Helical" evidence="5">
    <location>
        <begin position="193"/>
        <end position="217"/>
    </location>
</feature>